<name>A0A1Y3GFE3_9EURY</name>
<keyword evidence="2" id="KW-1185">Reference proteome</keyword>
<dbReference type="Proteomes" id="UP000195137">
    <property type="component" value="Unassembled WGS sequence"/>
</dbReference>
<dbReference type="InterPro" id="IPR012356">
    <property type="entry name" value="Methan_mark_5"/>
</dbReference>
<dbReference type="PIRSF" id="PIRSF018781">
    <property type="entry name" value="UCP018781"/>
    <property type="match status" value="1"/>
</dbReference>
<dbReference type="Pfam" id="PF09885">
    <property type="entry name" value="DUF2112"/>
    <property type="match status" value="1"/>
</dbReference>
<dbReference type="RefSeq" id="WP_201721287.1">
    <property type="nucleotide sequence ID" value="NZ_MRZU01000004.1"/>
</dbReference>
<reference evidence="1 2" key="1">
    <citation type="submission" date="2016-12" db="EMBL/GenBank/DDBJ databases">
        <title>Discovery of methanogenic haloarchaea.</title>
        <authorList>
            <person name="Sorokin D.Y."/>
            <person name="Makarova K.S."/>
            <person name="Abbas B."/>
            <person name="Ferrer M."/>
            <person name="Golyshin P.N."/>
        </authorList>
    </citation>
    <scope>NUCLEOTIDE SEQUENCE [LARGE SCALE GENOMIC DNA]</scope>
    <source>
        <strain evidence="1">AMET1</strain>
    </source>
</reference>
<protein>
    <recommendedName>
        <fullName evidence="3">Methanogenesis marker protein 5</fullName>
    </recommendedName>
</protein>
<organism evidence="1 2">
    <name type="scientific">Methanonatronarchaeum thermophilum</name>
    <dbReference type="NCBI Taxonomy" id="1927129"/>
    <lineage>
        <taxon>Archaea</taxon>
        <taxon>Methanobacteriati</taxon>
        <taxon>Methanobacteriota</taxon>
        <taxon>Methanonatronarchaeia</taxon>
        <taxon>Methanonatronarchaeales</taxon>
        <taxon>Methanonatronarchaeaceae</taxon>
        <taxon>Methanonatronarchaeum</taxon>
    </lineage>
</organism>
<dbReference type="NCBIfam" id="TIGR03271">
    <property type="entry name" value="methan_mark_5"/>
    <property type="match status" value="1"/>
</dbReference>
<sequence length="144" mass="16019">MKVFVNPPNSLIMSKLIEKLGHEPLTMMERVGKKVKDEGIDSPPLNITEIDAEEGLKYASSEVPSGVRGRMALIGPMIDEADAAIIISDADMKFGCVGCARSNELINYLIINRDIPLLKVKYPETKEEGQQMAKKVKQFLEEQK</sequence>
<gene>
    <name evidence="1" type="ORF">AMET1_1003</name>
</gene>
<comment type="caution">
    <text evidence="1">The sequence shown here is derived from an EMBL/GenBank/DDBJ whole genome shotgun (WGS) entry which is preliminary data.</text>
</comment>
<evidence type="ECO:0000313" key="1">
    <source>
        <dbReference type="EMBL" id="OUJ18106.1"/>
    </source>
</evidence>
<dbReference type="OrthoDB" id="52584at2157"/>
<dbReference type="AlphaFoldDB" id="A0A1Y3GFE3"/>
<evidence type="ECO:0000313" key="2">
    <source>
        <dbReference type="Proteomes" id="UP000195137"/>
    </source>
</evidence>
<proteinExistence type="predicted"/>
<evidence type="ECO:0008006" key="3">
    <source>
        <dbReference type="Google" id="ProtNLM"/>
    </source>
</evidence>
<dbReference type="EMBL" id="MRZU01000004">
    <property type="protein sequence ID" value="OUJ18106.1"/>
    <property type="molecule type" value="Genomic_DNA"/>
</dbReference>
<accession>A0A1Y3GFE3</accession>